<dbReference type="PANTHER" id="PTHR10846">
    <property type="entry name" value="SODIUM/POTASSIUM/CALCIUM EXCHANGER"/>
    <property type="match status" value="1"/>
</dbReference>
<keyword evidence="4 5" id="KW-0472">Membrane</keyword>
<evidence type="ECO:0000259" key="6">
    <source>
        <dbReference type="Pfam" id="PF01699"/>
    </source>
</evidence>
<evidence type="ECO:0000256" key="1">
    <source>
        <dbReference type="ARBA" id="ARBA00004141"/>
    </source>
</evidence>
<dbReference type="Pfam" id="PF01699">
    <property type="entry name" value="Na_Ca_ex"/>
    <property type="match status" value="2"/>
</dbReference>
<feature type="transmembrane region" description="Helical" evidence="5">
    <location>
        <begin position="81"/>
        <end position="102"/>
    </location>
</feature>
<organism evidence="7 8">
    <name type="scientific">Sedimentitalea xiamensis</name>
    <dbReference type="NCBI Taxonomy" id="3050037"/>
    <lineage>
        <taxon>Bacteria</taxon>
        <taxon>Pseudomonadati</taxon>
        <taxon>Pseudomonadota</taxon>
        <taxon>Alphaproteobacteria</taxon>
        <taxon>Rhodobacterales</taxon>
        <taxon>Paracoccaceae</taxon>
        <taxon>Sedimentitalea</taxon>
    </lineage>
</organism>
<dbReference type="NCBIfam" id="TIGR00367">
    <property type="entry name" value="calcium/sodium antiporter"/>
    <property type="match status" value="1"/>
</dbReference>
<keyword evidence="8" id="KW-1185">Reference proteome</keyword>
<dbReference type="InterPro" id="IPR044880">
    <property type="entry name" value="NCX_ion-bd_dom_sf"/>
</dbReference>
<feature type="transmembrane region" description="Helical" evidence="5">
    <location>
        <begin position="189"/>
        <end position="211"/>
    </location>
</feature>
<keyword evidence="2 5" id="KW-0812">Transmembrane</keyword>
<comment type="subcellular location">
    <subcellularLocation>
        <location evidence="1">Membrane</location>
        <topology evidence="1">Multi-pass membrane protein</topology>
    </subcellularLocation>
</comment>
<feature type="transmembrane region" description="Helical" evidence="5">
    <location>
        <begin position="14"/>
        <end position="35"/>
    </location>
</feature>
<dbReference type="Proteomes" id="UP001227126">
    <property type="component" value="Unassembled WGS sequence"/>
</dbReference>
<accession>A0ABT7FIY2</accession>
<protein>
    <submittedName>
        <fullName evidence="7">Calcium/sodium antiporter</fullName>
    </submittedName>
</protein>
<feature type="transmembrane region" description="Helical" evidence="5">
    <location>
        <begin position="257"/>
        <end position="278"/>
    </location>
</feature>
<gene>
    <name evidence="7" type="ORF">QO034_18555</name>
</gene>
<evidence type="ECO:0000256" key="4">
    <source>
        <dbReference type="ARBA" id="ARBA00023136"/>
    </source>
</evidence>
<dbReference type="Gene3D" id="6.10.280.80">
    <property type="entry name" value="NCX, peripheral helical region"/>
    <property type="match status" value="1"/>
</dbReference>
<dbReference type="Gene3D" id="1.20.1420.30">
    <property type="entry name" value="NCX, central ion-binding region"/>
    <property type="match status" value="1"/>
</dbReference>
<evidence type="ECO:0000256" key="5">
    <source>
        <dbReference type="SAM" id="Phobius"/>
    </source>
</evidence>
<feature type="domain" description="Sodium/calcium exchanger membrane region" evidence="6">
    <location>
        <begin position="189"/>
        <end position="329"/>
    </location>
</feature>
<keyword evidence="3 5" id="KW-1133">Transmembrane helix</keyword>
<dbReference type="InterPro" id="IPR004481">
    <property type="entry name" value="K/Na/Ca-exchanger"/>
</dbReference>
<evidence type="ECO:0000256" key="2">
    <source>
        <dbReference type="ARBA" id="ARBA00022692"/>
    </source>
</evidence>
<feature type="transmembrane region" description="Helical" evidence="5">
    <location>
        <begin position="114"/>
        <end position="134"/>
    </location>
</feature>
<feature type="transmembrane region" description="Helical" evidence="5">
    <location>
        <begin position="140"/>
        <end position="159"/>
    </location>
</feature>
<feature type="transmembrane region" description="Helical" evidence="5">
    <location>
        <begin position="284"/>
        <end position="303"/>
    </location>
</feature>
<reference evidence="7 8" key="1">
    <citation type="submission" date="2023-05" db="EMBL/GenBank/DDBJ databases">
        <title>Sedimentitalea sp. nov. JM2-8.</title>
        <authorList>
            <person name="Huang J."/>
        </authorList>
    </citation>
    <scope>NUCLEOTIDE SEQUENCE [LARGE SCALE GENOMIC DNA]</scope>
    <source>
        <strain evidence="7 8">JM2-8</strain>
    </source>
</reference>
<dbReference type="PANTHER" id="PTHR10846:SF8">
    <property type="entry name" value="INNER MEMBRANE PROTEIN YRBG"/>
    <property type="match status" value="1"/>
</dbReference>
<name>A0ABT7FIY2_9RHOB</name>
<dbReference type="RefSeq" id="WP_284487024.1">
    <property type="nucleotide sequence ID" value="NZ_JASNJE010000030.1"/>
</dbReference>
<feature type="domain" description="Sodium/calcium exchanger membrane region" evidence="6">
    <location>
        <begin position="18"/>
        <end position="157"/>
    </location>
</feature>
<dbReference type="EMBL" id="JASNJE010000030">
    <property type="protein sequence ID" value="MDK3075094.1"/>
    <property type="molecule type" value="Genomic_DNA"/>
</dbReference>
<evidence type="ECO:0000313" key="8">
    <source>
        <dbReference type="Proteomes" id="UP001227126"/>
    </source>
</evidence>
<evidence type="ECO:0000256" key="3">
    <source>
        <dbReference type="ARBA" id="ARBA00022989"/>
    </source>
</evidence>
<feature type="transmembrane region" description="Helical" evidence="5">
    <location>
        <begin position="223"/>
        <end position="245"/>
    </location>
</feature>
<comment type="caution">
    <text evidence="7">The sequence shown here is derived from an EMBL/GenBank/DDBJ whole genome shotgun (WGS) entry which is preliminary data.</text>
</comment>
<sequence length="332" mass="34352">MERLHTLDLIGPEFFVDIVWVLAGFIALIAGGDLLVRGAVAIALRMNVSPMVIGLTLVGFGTSTPELVTSVQAALAGSPGIAIGNVVGSNITNILLILGVGALIHPLSISAAALYRDGSVLAAVSVLCLLVVMTGTLDRGVGAVLLCLLAAYLGLTLWWEKRTNDAVARVYEGEAELLSLPAGGAVRDIVLLVAGLALTILGAKLLVTGAIEIAAKLGLSEAVIGLTVVAIGTSMPELITSVIAARKGQADVAVGNVIGSNIFNILGILGVTSLVLPLDVPEEIVRFDIWVMLAATIVLLCFARTGWRIARWEGFALLAAYIAYLGFLLASL</sequence>
<dbReference type="InterPro" id="IPR004837">
    <property type="entry name" value="NaCa_Exmemb"/>
</dbReference>
<feature type="transmembrane region" description="Helical" evidence="5">
    <location>
        <begin position="315"/>
        <end position="331"/>
    </location>
</feature>
<evidence type="ECO:0000313" key="7">
    <source>
        <dbReference type="EMBL" id="MDK3075094.1"/>
    </source>
</evidence>
<proteinExistence type="predicted"/>